<accession>A0ACB7TGI0</accession>
<proteinExistence type="predicted"/>
<reference evidence="1" key="1">
    <citation type="submission" date="2020-05" db="EMBL/GenBank/DDBJ databases">
        <title>Large-scale comparative analyses of tick genomes elucidate their genetic diversity and vector capacities.</title>
        <authorList>
            <person name="Jia N."/>
            <person name="Wang J."/>
            <person name="Shi W."/>
            <person name="Du L."/>
            <person name="Sun Y."/>
            <person name="Zhan W."/>
            <person name="Jiang J."/>
            <person name="Wang Q."/>
            <person name="Zhang B."/>
            <person name="Ji P."/>
            <person name="Sakyi L.B."/>
            <person name="Cui X."/>
            <person name="Yuan T."/>
            <person name="Jiang B."/>
            <person name="Yang W."/>
            <person name="Lam T.T.-Y."/>
            <person name="Chang Q."/>
            <person name="Ding S."/>
            <person name="Wang X."/>
            <person name="Zhu J."/>
            <person name="Ruan X."/>
            <person name="Zhao L."/>
            <person name="Wei J."/>
            <person name="Que T."/>
            <person name="Du C."/>
            <person name="Cheng J."/>
            <person name="Dai P."/>
            <person name="Han X."/>
            <person name="Huang E."/>
            <person name="Gao Y."/>
            <person name="Liu J."/>
            <person name="Shao H."/>
            <person name="Ye R."/>
            <person name="Li L."/>
            <person name="Wei W."/>
            <person name="Wang X."/>
            <person name="Wang C."/>
            <person name="Yang T."/>
            <person name="Huo Q."/>
            <person name="Li W."/>
            <person name="Guo W."/>
            <person name="Chen H."/>
            <person name="Zhou L."/>
            <person name="Ni X."/>
            <person name="Tian J."/>
            <person name="Zhou Y."/>
            <person name="Sheng Y."/>
            <person name="Liu T."/>
            <person name="Pan Y."/>
            <person name="Xia L."/>
            <person name="Li J."/>
            <person name="Zhao F."/>
            <person name="Cao W."/>
        </authorList>
    </citation>
    <scope>NUCLEOTIDE SEQUENCE</scope>
    <source>
        <strain evidence="1">Hyas-2018</strain>
    </source>
</reference>
<comment type="caution">
    <text evidence="1">The sequence shown here is derived from an EMBL/GenBank/DDBJ whole genome shotgun (WGS) entry which is preliminary data.</text>
</comment>
<organism evidence="1 2">
    <name type="scientific">Hyalomma asiaticum</name>
    <name type="common">Tick</name>
    <dbReference type="NCBI Taxonomy" id="266040"/>
    <lineage>
        <taxon>Eukaryota</taxon>
        <taxon>Metazoa</taxon>
        <taxon>Ecdysozoa</taxon>
        <taxon>Arthropoda</taxon>
        <taxon>Chelicerata</taxon>
        <taxon>Arachnida</taxon>
        <taxon>Acari</taxon>
        <taxon>Parasitiformes</taxon>
        <taxon>Ixodida</taxon>
        <taxon>Ixodoidea</taxon>
        <taxon>Ixodidae</taxon>
        <taxon>Hyalomminae</taxon>
        <taxon>Hyalomma</taxon>
    </lineage>
</organism>
<dbReference type="EMBL" id="CM023481">
    <property type="protein sequence ID" value="KAH6945915.1"/>
    <property type="molecule type" value="Genomic_DNA"/>
</dbReference>
<name>A0ACB7TGI0_HYAAI</name>
<evidence type="ECO:0000313" key="2">
    <source>
        <dbReference type="Proteomes" id="UP000821845"/>
    </source>
</evidence>
<dbReference type="Proteomes" id="UP000821845">
    <property type="component" value="Chromosome 1"/>
</dbReference>
<sequence length="93" mass="9787">MPRSFLVKKVKYPVSNHHASGPRWYRQPSSPTEAAPVPSPQPSSPSRGGAVALPAYGESCRSCARRGAKATAPQVHGPALGRVSAPNYAPLAR</sequence>
<gene>
    <name evidence="1" type="ORF">HPB50_010665</name>
</gene>
<keyword evidence="2" id="KW-1185">Reference proteome</keyword>
<evidence type="ECO:0000313" key="1">
    <source>
        <dbReference type="EMBL" id="KAH6945915.1"/>
    </source>
</evidence>
<protein>
    <submittedName>
        <fullName evidence="1">Uncharacterized protein</fullName>
    </submittedName>
</protein>